<evidence type="ECO:0000256" key="1">
    <source>
        <dbReference type="SAM" id="Coils"/>
    </source>
</evidence>
<evidence type="ECO:0000313" key="4">
    <source>
        <dbReference type="Proteomes" id="UP000215215"/>
    </source>
</evidence>
<dbReference type="Gene3D" id="3.30.565.10">
    <property type="entry name" value="Histidine kinase-like ATPase, C-terminal domain"/>
    <property type="match status" value="1"/>
</dbReference>
<keyword evidence="1" id="KW-0175">Coiled coil</keyword>
<feature type="region of interest" description="Disordered" evidence="2">
    <location>
        <begin position="360"/>
        <end position="395"/>
    </location>
</feature>
<feature type="coiled-coil region" evidence="1">
    <location>
        <begin position="309"/>
        <end position="339"/>
    </location>
</feature>
<evidence type="ECO:0000313" key="3">
    <source>
        <dbReference type="EMBL" id="OYD17557.1"/>
    </source>
</evidence>
<feature type="compositionally biased region" description="Basic and acidic residues" evidence="2">
    <location>
        <begin position="378"/>
        <end position="392"/>
    </location>
</feature>
<organism evidence="3 4">
    <name type="scientific">candidate division WOR-3 bacterium JGI_Cruoil_03_44_89</name>
    <dbReference type="NCBI Taxonomy" id="1973748"/>
    <lineage>
        <taxon>Bacteria</taxon>
        <taxon>Bacteria division WOR-3</taxon>
    </lineage>
</organism>
<dbReference type="AlphaFoldDB" id="A0A235C0I4"/>
<reference evidence="3 4" key="1">
    <citation type="submission" date="2017-07" db="EMBL/GenBank/DDBJ databases">
        <title>Recovery of genomes from metagenomes via a dereplication, aggregation, and scoring strategy.</title>
        <authorList>
            <person name="Sieber C.M."/>
            <person name="Probst A.J."/>
            <person name="Sharrar A."/>
            <person name="Thomas B.C."/>
            <person name="Hess M."/>
            <person name="Tringe S.G."/>
            <person name="Banfield J.F."/>
        </authorList>
    </citation>
    <scope>NUCLEOTIDE SEQUENCE [LARGE SCALE GENOMIC DNA]</scope>
    <source>
        <strain evidence="3">JGI_Cruoil_03_44_89</strain>
    </source>
</reference>
<evidence type="ECO:0000256" key="2">
    <source>
        <dbReference type="SAM" id="MobiDB-lite"/>
    </source>
</evidence>
<dbReference type="Pfam" id="PF13589">
    <property type="entry name" value="HATPase_c_3"/>
    <property type="match status" value="1"/>
</dbReference>
<proteinExistence type="predicted"/>
<comment type="caution">
    <text evidence="3">The sequence shown here is derived from an EMBL/GenBank/DDBJ whole genome shotgun (WGS) entry which is preliminary data.</text>
</comment>
<name>A0A235C0I4_UNCW3</name>
<gene>
    <name evidence="3" type="ORF">CH333_00430</name>
</gene>
<dbReference type="EMBL" id="NOZQ01000004">
    <property type="protein sequence ID" value="OYD17557.1"/>
    <property type="molecule type" value="Genomic_DNA"/>
</dbReference>
<dbReference type="SUPFAM" id="SSF55874">
    <property type="entry name" value="ATPase domain of HSP90 chaperone/DNA topoisomerase II/histidine kinase"/>
    <property type="match status" value="1"/>
</dbReference>
<dbReference type="Proteomes" id="UP000215215">
    <property type="component" value="Unassembled WGS sequence"/>
</dbReference>
<accession>A0A235C0I4</accession>
<protein>
    <submittedName>
        <fullName evidence="3">Uncharacterized protein</fullName>
    </submittedName>
</protein>
<dbReference type="InterPro" id="IPR036890">
    <property type="entry name" value="HATPase_C_sf"/>
</dbReference>
<sequence>MAKKIPLNVKNGNISQIISYIASIYGHPRDAIEQYVENSRDIYAETNADNGLIVVVLKSRTGKYPRVSIKDFGRGMNVEKMERLPQELTSSDKLKKINQRGQKAIGMLSFFQFAGKCEILSKLDNESYLHKLTLEKDEETNLFKAADYDAQYKKMQGSYGTEVIISNIDGNIIRQITFNRIYEHLQRKFSDDIREQKIRIVLEEGKKEKYINPEDISKGIPYPIPQIRTRYGFVLFDLYLWPKDSGQKRVQIKTRGNLKILDDIALDSNFDCFPWNSNQVFGSIKYELLKPTTTKNRIVPDKKYYPTFVEKVKTIEKALAEEVKKLQSKEEEKRRAKMDNIVSQIFKEVFKELQLEDSPFSTPAKTDRGNEDIAGEIDENRKVPSGTKHNDTNYDSFPQLPIIRPDISKPSIKGKYVALPTVYYKPFENEQKRLHSYRDEIEKVIYINDIHPDYIKAKQKDETRLEYILIIVAKETVVYENQGVSLIELAEEMIKVMSIVNRKKLEFLKKL</sequence>